<name>A0A0M3JQY4_ANISI</name>
<evidence type="ECO:0000313" key="3">
    <source>
        <dbReference type="EMBL" id="VDK41849.1"/>
    </source>
</evidence>
<dbReference type="SMART" id="SM00034">
    <property type="entry name" value="CLECT"/>
    <property type="match status" value="1"/>
</dbReference>
<evidence type="ECO:0000256" key="1">
    <source>
        <dbReference type="SAM" id="SignalP"/>
    </source>
</evidence>
<organism evidence="5">
    <name type="scientific">Anisakis simplex</name>
    <name type="common">Herring worm</name>
    <dbReference type="NCBI Taxonomy" id="6269"/>
    <lineage>
        <taxon>Eukaryota</taxon>
        <taxon>Metazoa</taxon>
        <taxon>Ecdysozoa</taxon>
        <taxon>Nematoda</taxon>
        <taxon>Chromadorea</taxon>
        <taxon>Rhabditida</taxon>
        <taxon>Spirurina</taxon>
        <taxon>Ascaridomorpha</taxon>
        <taxon>Ascaridoidea</taxon>
        <taxon>Anisakidae</taxon>
        <taxon>Anisakis</taxon>
        <taxon>Anisakis simplex complex</taxon>
    </lineage>
</organism>
<accession>A0A0M3JQY4</accession>
<dbReference type="PANTHER" id="PTHR22803">
    <property type="entry name" value="MANNOSE, PHOSPHOLIPASE, LECTIN RECEPTOR RELATED"/>
    <property type="match status" value="1"/>
</dbReference>
<feature type="chain" id="PRO_5043120937" evidence="1">
    <location>
        <begin position="19"/>
        <end position="289"/>
    </location>
</feature>
<dbReference type="PROSITE" id="PS50041">
    <property type="entry name" value="C_TYPE_LECTIN_2"/>
    <property type="match status" value="1"/>
</dbReference>
<dbReference type="EMBL" id="UYRR01030973">
    <property type="protein sequence ID" value="VDK41849.1"/>
    <property type="molecule type" value="Genomic_DNA"/>
</dbReference>
<keyword evidence="1" id="KW-0732">Signal</keyword>
<dbReference type="Proteomes" id="UP000267096">
    <property type="component" value="Unassembled WGS sequence"/>
</dbReference>
<dbReference type="Pfam" id="PF00059">
    <property type="entry name" value="Lectin_C"/>
    <property type="match status" value="1"/>
</dbReference>
<dbReference type="Gene3D" id="3.10.100.10">
    <property type="entry name" value="Mannose-Binding Protein A, subunit A"/>
    <property type="match status" value="1"/>
</dbReference>
<feature type="domain" description="C-type lectin" evidence="2">
    <location>
        <begin position="144"/>
        <end position="242"/>
    </location>
</feature>
<dbReference type="InterPro" id="IPR016186">
    <property type="entry name" value="C-type_lectin-like/link_sf"/>
</dbReference>
<dbReference type="OrthoDB" id="5854544at2759"/>
<proteinExistence type="predicted"/>
<reference evidence="5" key="1">
    <citation type="submission" date="2017-02" db="UniProtKB">
        <authorList>
            <consortium name="WormBaseParasite"/>
        </authorList>
    </citation>
    <scope>IDENTIFICATION</scope>
</reference>
<reference evidence="3 4" key="2">
    <citation type="submission" date="2018-11" db="EMBL/GenBank/DDBJ databases">
        <authorList>
            <consortium name="Pathogen Informatics"/>
        </authorList>
    </citation>
    <scope>NUCLEOTIDE SEQUENCE [LARGE SCALE GENOMIC DNA]</scope>
</reference>
<evidence type="ECO:0000313" key="5">
    <source>
        <dbReference type="WBParaSite" id="ASIM_0001010201-mRNA-1"/>
    </source>
</evidence>
<protein>
    <submittedName>
        <fullName evidence="5">C-type lectin domain-containing protein</fullName>
    </submittedName>
</protein>
<dbReference type="InterPro" id="IPR001304">
    <property type="entry name" value="C-type_lectin-like"/>
</dbReference>
<dbReference type="InterPro" id="IPR016187">
    <property type="entry name" value="CTDL_fold"/>
</dbReference>
<dbReference type="AlphaFoldDB" id="A0A0M3JQY4"/>
<dbReference type="SUPFAM" id="SSF56436">
    <property type="entry name" value="C-type lectin-like"/>
    <property type="match status" value="1"/>
</dbReference>
<dbReference type="CDD" id="cd00037">
    <property type="entry name" value="CLECT"/>
    <property type="match status" value="1"/>
</dbReference>
<sequence>MTLHILLALFATFYGTSADCGTPASLLEEKCLAYPSLSYFTNGLCYILELRQPRSVDEVKADKSSNYANICQHLNGYRASLAVVDEVVKYQLKAVGLLTESRYTITENQFFATQIDTTQKYSYLCRYETNSEDEFKCPEGYALRGLYCYKINVNPMTHNDAEMACRRMNGSLAVLHDEETGQFIANLAIREGVNARNVHIGLRWNEQIKQWSNSDATSVDFFRWLNKEEGMSLCIGIVTMSGTLQQTTEGVLNVQVTNEYGVGTYGYMDIAESNRRSVCLCGICCDNPT</sequence>
<dbReference type="WBParaSite" id="ASIM_0001010201-mRNA-1">
    <property type="protein sequence ID" value="ASIM_0001010201-mRNA-1"/>
    <property type="gene ID" value="ASIM_0001010201"/>
</dbReference>
<gene>
    <name evidence="3" type="ORF">ASIM_LOCUS9833</name>
</gene>
<feature type="signal peptide" evidence="1">
    <location>
        <begin position="1"/>
        <end position="18"/>
    </location>
</feature>
<evidence type="ECO:0000259" key="2">
    <source>
        <dbReference type="PROSITE" id="PS50041"/>
    </source>
</evidence>
<keyword evidence="4" id="KW-1185">Reference proteome</keyword>
<dbReference type="InterPro" id="IPR050111">
    <property type="entry name" value="C-type_lectin/snaclec_domain"/>
</dbReference>
<evidence type="ECO:0000313" key="4">
    <source>
        <dbReference type="Proteomes" id="UP000267096"/>
    </source>
</evidence>